<comment type="similarity">
    <text evidence="1">Belongs to the ABC transporter superfamily.</text>
</comment>
<dbReference type="SUPFAM" id="SSF52540">
    <property type="entry name" value="P-loop containing nucleoside triphosphate hydrolases"/>
    <property type="match status" value="1"/>
</dbReference>
<dbReference type="InterPro" id="IPR003439">
    <property type="entry name" value="ABC_transporter-like_ATP-bd"/>
</dbReference>
<dbReference type="InterPro" id="IPR003593">
    <property type="entry name" value="AAA+_ATPase"/>
</dbReference>
<organism evidence="6">
    <name type="scientific">marine metagenome</name>
    <dbReference type="NCBI Taxonomy" id="408172"/>
    <lineage>
        <taxon>unclassified sequences</taxon>
        <taxon>metagenomes</taxon>
        <taxon>ecological metagenomes</taxon>
    </lineage>
</organism>
<evidence type="ECO:0000313" key="6">
    <source>
        <dbReference type="EMBL" id="SVB01352.1"/>
    </source>
</evidence>
<dbReference type="InterPro" id="IPR027417">
    <property type="entry name" value="P-loop_NTPase"/>
</dbReference>
<dbReference type="PANTHER" id="PTHR42711">
    <property type="entry name" value="ABC TRANSPORTER ATP-BINDING PROTEIN"/>
    <property type="match status" value="1"/>
</dbReference>
<sequence length="324" mass="35751">MIEVSDITKYYGDFPAVTGLTFSVERGEILGFLGPNGAGKSTTMKILTGFMPPTSGTASIAGFDIVEESLNARKHIGYLPETVPLYLDMTIEDYLSFMGTIRGMSGNEIAKRRSEVIELCHIEEYSSTIIGKLSKGFRQRVGIAQAILHEPDVLILDEPTIGIDPIQVVETRQLIKDLGDEHTIILSSHILPEVSLICDRIIIIHEGQIVAVDEPENLGTNLSGVERVELEVKGPNREIMTVLESVDGVQEISRDTATSGAFHRYQITVDLGKDIRSELALAVIKNQWELLKLQSLGMSLEEIFLRLTIEEQQLNPNPVPEVIG</sequence>
<dbReference type="GO" id="GO:0016887">
    <property type="term" value="F:ATP hydrolysis activity"/>
    <property type="evidence" value="ECO:0007669"/>
    <property type="project" value="InterPro"/>
</dbReference>
<gene>
    <name evidence="6" type="ORF">METZ01_LOCUS154206</name>
</gene>
<protein>
    <recommendedName>
        <fullName evidence="5">ABC transporter domain-containing protein</fullName>
    </recommendedName>
</protein>
<dbReference type="PROSITE" id="PS50893">
    <property type="entry name" value="ABC_TRANSPORTER_2"/>
    <property type="match status" value="1"/>
</dbReference>
<evidence type="ECO:0000256" key="1">
    <source>
        <dbReference type="ARBA" id="ARBA00005417"/>
    </source>
</evidence>
<feature type="domain" description="ABC transporter" evidence="5">
    <location>
        <begin position="2"/>
        <end position="231"/>
    </location>
</feature>
<evidence type="ECO:0000259" key="5">
    <source>
        <dbReference type="PROSITE" id="PS50893"/>
    </source>
</evidence>
<dbReference type="Pfam" id="PF00005">
    <property type="entry name" value="ABC_tran"/>
    <property type="match status" value="1"/>
</dbReference>
<evidence type="ECO:0000256" key="3">
    <source>
        <dbReference type="ARBA" id="ARBA00022741"/>
    </source>
</evidence>
<keyword evidence="2" id="KW-0813">Transport</keyword>
<dbReference type="Gene3D" id="3.40.50.300">
    <property type="entry name" value="P-loop containing nucleotide triphosphate hydrolases"/>
    <property type="match status" value="1"/>
</dbReference>
<dbReference type="CDD" id="cd03230">
    <property type="entry name" value="ABC_DR_subfamily_A"/>
    <property type="match status" value="1"/>
</dbReference>
<dbReference type="AlphaFoldDB" id="A0A382AJR5"/>
<keyword evidence="3" id="KW-0547">Nucleotide-binding</keyword>
<evidence type="ECO:0000256" key="2">
    <source>
        <dbReference type="ARBA" id="ARBA00022448"/>
    </source>
</evidence>
<dbReference type="GO" id="GO:0005524">
    <property type="term" value="F:ATP binding"/>
    <property type="evidence" value="ECO:0007669"/>
    <property type="project" value="UniProtKB-KW"/>
</dbReference>
<name>A0A382AJR5_9ZZZZ</name>
<dbReference type="SMART" id="SM00382">
    <property type="entry name" value="AAA"/>
    <property type="match status" value="1"/>
</dbReference>
<keyword evidence="4" id="KW-0067">ATP-binding</keyword>
<accession>A0A382AJR5</accession>
<reference evidence="6" key="1">
    <citation type="submission" date="2018-05" db="EMBL/GenBank/DDBJ databases">
        <authorList>
            <person name="Lanie J.A."/>
            <person name="Ng W.-L."/>
            <person name="Kazmierczak K.M."/>
            <person name="Andrzejewski T.M."/>
            <person name="Davidsen T.M."/>
            <person name="Wayne K.J."/>
            <person name="Tettelin H."/>
            <person name="Glass J.I."/>
            <person name="Rusch D."/>
            <person name="Podicherti R."/>
            <person name="Tsui H.-C.T."/>
            <person name="Winkler M.E."/>
        </authorList>
    </citation>
    <scope>NUCLEOTIDE SEQUENCE</scope>
</reference>
<dbReference type="PANTHER" id="PTHR42711:SF5">
    <property type="entry name" value="ABC TRANSPORTER ATP-BINDING PROTEIN NATA"/>
    <property type="match status" value="1"/>
</dbReference>
<evidence type="ECO:0000256" key="4">
    <source>
        <dbReference type="ARBA" id="ARBA00022840"/>
    </source>
</evidence>
<proteinExistence type="inferred from homology"/>
<dbReference type="EMBL" id="UINC01025560">
    <property type="protein sequence ID" value="SVB01352.1"/>
    <property type="molecule type" value="Genomic_DNA"/>
</dbReference>
<dbReference type="InterPro" id="IPR050763">
    <property type="entry name" value="ABC_transporter_ATP-binding"/>
</dbReference>